<proteinExistence type="predicted"/>
<dbReference type="GeneTree" id="ENSGT00940000161067"/>
<dbReference type="GO" id="GO:1990913">
    <property type="term" value="C:sperm head plasma membrane"/>
    <property type="evidence" value="ECO:0000318"/>
    <property type="project" value="GO_Central"/>
</dbReference>
<dbReference type="GO" id="GO:0006508">
    <property type="term" value="P:proteolysis"/>
    <property type="evidence" value="ECO:0000318"/>
    <property type="project" value="GO_Central"/>
</dbReference>
<dbReference type="InterPro" id="IPR024079">
    <property type="entry name" value="MetalloPept_cat_dom_sf"/>
</dbReference>
<accession>A0A803SRN3</accession>
<evidence type="ECO:0000256" key="1">
    <source>
        <dbReference type="ARBA" id="ARBA00004479"/>
    </source>
</evidence>
<feature type="binding site" evidence="12">
    <location>
        <position position="304"/>
    </location>
    <ligand>
        <name>Zn(2+)</name>
        <dbReference type="ChEBI" id="CHEBI:29105"/>
        <note>catalytic</note>
    </ligand>
</feature>
<keyword evidence="18" id="KW-1185">Reference proteome</keyword>
<dbReference type="InterPro" id="IPR001762">
    <property type="entry name" value="Disintegrin_dom"/>
</dbReference>
<reference evidence="17" key="2">
    <citation type="submission" date="2025-08" db="UniProtKB">
        <authorList>
            <consortium name="Ensembl"/>
        </authorList>
    </citation>
    <scope>IDENTIFICATION</scope>
</reference>
<evidence type="ECO:0000256" key="2">
    <source>
        <dbReference type="ARBA" id="ARBA00004613"/>
    </source>
</evidence>
<keyword evidence="5 13" id="KW-0812">Transmembrane</keyword>
<dbReference type="InterPro" id="IPR001590">
    <property type="entry name" value="Peptidase_M12B"/>
</dbReference>
<dbReference type="PROSITE" id="PS50214">
    <property type="entry name" value="DISINTEGRIN_2"/>
    <property type="match status" value="1"/>
</dbReference>
<dbReference type="InParanoid" id="A0A803SRN3"/>
<evidence type="ECO:0000256" key="5">
    <source>
        <dbReference type="ARBA" id="ARBA00022692"/>
    </source>
</evidence>
<keyword evidence="12" id="KW-0862">Zinc</keyword>
<keyword evidence="8 11" id="KW-1015">Disulfide bond</keyword>
<feature type="disulfide bond" evidence="10">
    <location>
        <begin position="415"/>
        <end position="435"/>
    </location>
</feature>
<dbReference type="InterPro" id="IPR000742">
    <property type="entry name" value="EGF"/>
</dbReference>
<dbReference type="Pfam" id="PF01421">
    <property type="entry name" value="Reprolysin"/>
    <property type="match status" value="1"/>
</dbReference>
<sequence length="760" mass="86640">MAAGLRDFLVQPEKAVSSPLQEALLGKMVNSSAWLPLLILWNVPREAECLKPPQSAKYASYEVTIPRRVMPRHGQATPEVTYHLQIEGKGHMMHLREKRGYVPQNFPVFSYSKQGELQVDYPFIRRNCFYQGYIEGKPSSLVTVSTCSGGFRGLFQLENKTYEIEPVQASPTFQHIRNETLISLLFLDLVHGVNSRFDPLSVQLTLIGLEIWSQRNLIRITDNIGQTLTTFSLWRRDALLLHLENDVAYLFAYRYFQGMAGLASLGSVCDAEKGAGIISFFTYSFSEYSMVFAHELGHNLGMRHDGRQCDCDRSVCIMTEVLTNGYRFSNCSQNDYYNMMNQHCLFFPPDPDKAYRRRYCGNKIVEDGEQCDCGTKQQCQTDLCCQPDCKLRKDVICAFGDCCVNCNYIPAQVPCRKNVSVCDLPEYCNGSSQWCPADVYVQDGAPCGEGLHCYHGRCILPNEQCKMMFGIRSTAASEGCFRNVNSKGDRFGNCGFRNGTYIKCKQRHVMCGRMQCERINDLALLEEHTTLVHTDTGNRECWGLDYHTGMNLTDIGDVRDGTPCGPDRLCINQQCETVASLNYDCDFNQCFNRGICNNLKHCHCDYGWAPPKCFNKGFGGSVDSGPPPRQKRRLIMSSKAKLFSYIFLPVVAIITCFIIVFRNDLIYLYTRLKERLQARRKKHAERFRRRKDLTAIQMRMISWLHESRRNSLLYTLSKGIVHSMKINATKLAEASVLFEKCLSHFKITPGQKATKFPICY</sequence>
<dbReference type="InterPro" id="IPR006586">
    <property type="entry name" value="ADAM_Cys-rich"/>
</dbReference>
<dbReference type="FunFam" id="4.10.70.10:FF:000001">
    <property type="entry name" value="Disintegrin and metalloproteinase domain-containing protein 22"/>
    <property type="match status" value="1"/>
</dbReference>
<dbReference type="GO" id="GO:0009897">
    <property type="term" value="C:external side of plasma membrane"/>
    <property type="evidence" value="ECO:0000318"/>
    <property type="project" value="GO_Central"/>
</dbReference>
<keyword evidence="11" id="KW-0245">EGF-like domain</keyword>
<evidence type="ECO:0000256" key="10">
    <source>
        <dbReference type="PROSITE-ProRule" id="PRU00068"/>
    </source>
</evidence>
<feature type="active site" evidence="12">
    <location>
        <position position="295"/>
    </location>
</feature>
<dbReference type="Pfam" id="PF01562">
    <property type="entry name" value="Pep_M12B_propep"/>
    <property type="match status" value="1"/>
</dbReference>
<dbReference type="GO" id="GO:0005886">
    <property type="term" value="C:plasma membrane"/>
    <property type="evidence" value="ECO:0000318"/>
    <property type="project" value="GO_Central"/>
</dbReference>
<evidence type="ECO:0008006" key="19">
    <source>
        <dbReference type="Google" id="ProtNLM"/>
    </source>
</evidence>
<dbReference type="Gene3D" id="4.10.70.10">
    <property type="entry name" value="Disintegrin domain"/>
    <property type="match status" value="1"/>
</dbReference>
<evidence type="ECO:0000256" key="3">
    <source>
        <dbReference type="ARBA" id="ARBA00022525"/>
    </source>
</evidence>
<dbReference type="SMART" id="SM00608">
    <property type="entry name" value="ACR"/>
    <property type="match status" value="1"/>
</dbReference>
<feature type="binding site" evidence="12">
    <location>
        <position position="294"/>
    </location>
    <ligand>
        <name>Zn(2+)</name>
        <dbReference type="ChEBI" id="CHEBI:29105"/>
        <note>catalytic</note>
    </ligand>
</feature>
<evidence type="ECO:0000313" key="18">
    <source>
        <dbReference type="Proteomes" id="UP000001646"/>
    </source>
</evidence>
<feature type="domain" description="Peptidase M12B" evidence="16">
    <location>
        <begin position="160"/>
        <end position="343"/>
    </location>
</feature>
<dbReference type="GO" id="GO:0005576">
    <property type="term" value="C:extracellular region"/>
    <property type="evidence" value="ECO:0007669"/>
    <property type="project" value="UniProtKB-SubCell"/>
</dbReference>
<feature type="domain" description="Disintegrin" evidence="15">
    <location>
        <begin position="357"/>
        <end position="443"/>
    </location>
</feature>
<dbReference type="PROSITE" id="PS01186">
    <property type="entry name" value="EGF_2"/>
    <property type="match status" value="1"/>
</dbReference>
<dbReference type="Proteomes" id="UP000001646">
    <property type="component" value="Unplaced"/>
</dbReference>
<dbReference type="SUPFAM" id="SSF57552">
    <property type="entry name" value="Blood coagulation inhibitor (disintegrin)"/>
    <property type="match status" value="1"/>
</dbReference>
<dbReference type="Ensembl" id="ENSACAT00000048472.1">
    <property type="protein sequence ID" value="ENSACAP00000025623.1"/>
    <property type="gene ID" value="ENSACAG00000027457.2"/>
</dbReference>
<comment type="caution">
    <text evidence="11">Lacks conserved residue(s) required for the propagation of feature annotation.</text>
</comment>
<dbReference type="InterPro" id="IPR002870">
    <property type="entry name" value="Peptidase_M12B_N"/>
</dbReference>
<dbReference type="PROSITE" id="PS00427">
    <property type="entry name" value="DISINTEGRIN_1"/>
    <property type="match status" value="1"/>
</dbReference>
<evidence type="ECO:0000256" key="13">
    <source>
        <dbReference type="SAM" id="Phobius"/>
    </source>
</evidence>
<dbReference type="InterPro" id="IPR018358">
    <property type="entry name" value="Disintegrin_CS"/>
</dbReference>
<dbReference type="GO" id="GO:0046872">
    <property type="term" value="F:metal ion binding"/>
    <property type="evidence" value="ECO:0007669"/>
    <property type="project" value="UniProtKB-KW"/>
</dbReference>
<reference evidence="17" key="1">
    <citation type="submission" date="2009-12" db="EMBL/GenBank/DDBJ databases">
        <title>The Genome Sequence of Anolis carolinensis (Green Anole Lizard).</title>
        <authorList>
            <consortium name="The Genome Sequencing Platform"/>
            <person name="Di Palma F."/>
            <person name="Alfoldi J."/>
            <person name="Heiman D."/>
            <person name="Young S."/>
            <person name="Grabherr M."/>
            <person name="Johnson J."/>
            <person name="Lander E.S."/>
            <person name="Lindblad-Toh K."/>
        </authorList>
    </citation>
    <scope>NUCLEOTIDE SEQUENCE [LARGE SCALE GENOMIC DNA]</scope>
    <source>
        <strain evidence="17">JBL SC #1</strain>
    </source>
</reference>
<dbReference type="SMART" id="SM00050">
    <property type="entry name" value="DISIN"/>
    <property type="match status" value="1"/>
</dbReference>
<dbReference type="GO" id="GO:0090729">
    <property type="term" value="F:toxin activity"/>
    <property type="evidence" value="ECO:0007669"/>
    <property type="project" value="UniProtKB-KW"/>
</dbReference>
<evidence type="ECO:0000256" key="7">
    <source>
        <dbReference type="ARBA" id="ARBA00023136"/>
    </source>
</evidence>
<feature type="disulfide bond" evidence="11">
    <location>
        <begin position="604"/>
        <end position="613"/>
    </location>
</feature>
<evidence type="ECO:0000256" key="4">
    <source>
        <dbReference type="ARBA" id="ARBA00022656"/>
    </source>
</evidence>
<feature type="disulfide bond" evidence="12">
    <location>
        <begin position="311"/>
        <end position="316"/>
    </location>
</feature>
<dbReference type="InterPro" id="IPR036436">
    <property type="entry name" value="Disintegrin_dom_sf"/>
</dbReference>
<dbReference type="PANTHER" id="PTHR11905">
    <property type="entry name" value="ADAM A DISINTEGRIN AND METALLOPROTEASE DOMAIN"/>
    <property type="match status" value="1"/>
</dbReference>
<dbReference type="PROSITE" id="PS50026">
    <property type="entry name" value="EGF_3"/>
    <property type="match status" value="1"/>
</dbReference>
<keyword evidence="9" id="KW-1199">Hemostasis impairing toxin</keyword>
<keyword evidence="3" id="KW-0964">Secreted</keyword>
<dbReference type="GO" id="GO:0004222">
    <property type="term" value="F:metalloendopeptidase activity"/>
    <property type="evidence" value="ECO:0000318"/>
    <property type="project" value="GO_Central"/>
</dbReference>
<comment type="subcellular location">
    <subcellularLocation>
        <location evidence="1">Membrane</location>
        <topology evidence="1">Single-pass type I membrane protein</topology>
    </subcellularLocation>
    <subcellularLocation>
        <location evidence="2">Secreted</location>
    </subcellularLocation>
</comment>
<dbReference type="InterPro" id="IPR034027">
    <property type="entry name" value="Reprolysin_adamalysin"/>
</dbReference>
<evidence type="ECO:0000313" key="17">
    <source>
        <dbReference type="Ensembl" id="ENSACAP00000025623.1"/>
    </source>
</evidence>
<dbReference type="AlphaFoldDB" id="A0A803SRN3"/>
<keyword evidence="7 13" id="KW-0472">Membrane</keyword>
<evidence type="ECO:0000259" key="16">
    <source>
        <dbReference type="PROSITE" id="PS50215"/>
    </source>
</evidence>
<dbReference type="Pfam" id="PF00200">
    <property type="entry name" value="Disintegrin"/>
    <property type="match status" value="1"/>
</dbReference>
<dbReference type="Gene3D" id="3.40.390.10">
    <property type="entry name" value="Collagenase (Catalytic Domain)"/>
    <property type="match status" value="1"/>
</dbReference>
<evidence type="ECO:0000256" key="6">
    <source>
        <dbReference type="ARBA" id="ARBA00022989"/>
    </source>
</evidence>
<feature type="transmembrane region" description="Helical" evidence="13">
    <location>
        <begin position="642"/>
        <end position="661"/>
    </location>
</feature>
<dbReference type="CDD" id="cd04269">
    <property type="entry name" value="ZnMc_adamalysin_II_like"/>
    <property type="match status" value="1"/>
</dbReference>
<evidence type="ECO:0000256" key="9">
    <source>
        <dbReference type="ARBA" id="ARBA00023240"/>
    </source>
</evidence>
<evidence type="ECO:0000256" key="11">
    <source>
        <dbReference type="PROSITE-ProRule" id="PRU00076"/>
    </source>
</evidence>
<dbReference type="SUPFAM" id="SSF55486">
    <property type="entry name" value="Metalloproteases ('zincins'), catalytic domain"/>
    <property type="match status" value="1"/>
</dbReference>
<reference evidence="17" key="3">
    <citation type="submission" date="2025-09" db="UniProtKB">
        <authorList>
            <consortium name="Ensembl"/>
        </authorList>
    </citation>
    <scope>IDENTIFICATION</scope>
</reference>
<dbReference type="PANTHER" id="PTHR11905:SF251">
    <property type="entry name" value="MEDIATOR COMPLEX SUBUNIT 6"/>
    <property type="match status" value="1"/>
</dbReference>
<name>A0A803SRN3_ANOCA</name>
<keyword evidence="12" id="KW-0479">Metal-binding</keyword>
<feature type="binding site" evidence="12">
    <location>
        <position position="298"/>
    </location>
    <ligand>
        <name>Zn(2+)</name>
        <dbReference type="ChEBI" id="CHEBI:29105"/>
        <note>catalytic</note>
    </ligand>
</feature>
<evidence type="ECO:0000256" key="12">
    <source>
        <dbReference type="PROSITE-ProRule" id="PRU00276"/>
    </source>
</evidence>
<dbReference type="Pfam" id="PF08516">
    <property type="entry name" value="ADAM_CR"/>
    <property type="match status" value="1"/>
</dbReference>
<dbReference type="PROSITE" id="PS50215">
    <property type="entry name" value="ADAM_MEPRO"/>
    <property type="match status" value="1"/>
</dbReference>
<evidence type="ECO:0000256" key="8">
    <source>
        <dbReference type="ARBA" id="ARBA00023157"/>
    </source>
</evidence>
<keyword evidence="6 13" id="KW-1133">Transmembrane helix</keyword>
<keyword evidence="4" id="KW-0800">Toxin</keyword>
<dbReference type="GO" id="GO:0008584">
    <property type="term" value="P:male gonad development"/>
    <property type="evidence" value="ECO:0000318"/>
    <property type="project" value="GO_Central"/>
</dbReference>
<organism evidence="17 18">
    <name type="scientific">Anolis carolinensis</name>
    <name type="common">Green anole</name>
    <name type="synonym">American chameleon</name>
    <dbReference type="NCBI Taxonomy" id="28377"/>
    <lineage>
        <taxon>Eukaryota</taxon>
        <taxon>Metazoa</taxon>
        <taxon>Chordata</taxon>
        <taxon>Craniata</taxon>
        <taxon>Vertebrata</taxon>
        <taxon>Euteleostomi</taxon>
        <taxon>Lepidosauria</taxon>
        <taxon>Squamata</taxon>
        <taxon>Bifurcata</taxon>
        <taxon>Unidentata</taxon>
        <taxon>Episquamata</taxon>
        <taxon>Toxicofera</taxon>
        <taxon>Iguania</taxon>
        <taxon>Dactyloidae</taxon>
        <taxon>Anolis</taxon>
    </lineage>
</organism>
<evidence type="ECO:0000259" key="14">
    <source>
        <dbReference type="PROSITE" id="PS50026"/>
    </source>
</evidence>
<evidence type="ECO:0000259" key="15">
    <source>
        <dbReference type="PROSITE" id="PS50214"/>
    </source>
</evidence>
<protein>
    <recommendedName>
        <fullName evidence="19">ADAM metallopeptidase domain 20</fullName>
    </recommendedName>
</protein>
<feature type="domain" description="EGF-like" evidence="14">
    <location>
        <begin position="581"/>
        <end position="614"/>
    </location>
</feature>